<evidence type="ECO:0000313" key="1">
    <source>
        <dbReference type="EMBL" id="CAB5228908.1"/>
    </source>
</evidence>
<name>A0A6J7XDC2_9CAUD</name>
<dbReference type="EMBL" id="LR798389">
    <property type="protein sequence ID" value="CAB5228908.1"/>
    <property type="molecule type" value="Genomic_DNA"/>
</dbReference>
<accession>A0A6J7XDC2</accession>
<proteinExistence type="predicted"/>
<sequence length="63" mass="7101">MNIVTTIRRGHVIDTGASKFTVLGTSNIRGRYRYTVEDQSGRRASLGREDVLQAQREGHTRVI</sequence>
<protein>
    <submittedName>
        <fullName evidence="1">Uncharacterized protein</fullName>
    </submittedName>
</protein>
<organism evidence="1">
    <name type="scientific">uncultured Caudovirales phage</name>
    <dbReference type="NCBI Taxonomy" id="2100421"/>
    <lineage>
        <taxon>Viruses</taxon>
        <taxon>Duplodnaviria</taxon>
        <taxon>Heunggongvirae</taxon>
        <taxon>Uroviricota</taxon>
        <taxon>Caudoviricetes</taxon>
        <taxon>Peduoviridae</taxon>
        <taxon>Maltschvirus</taxon>
        <taxon>Maltschvirus maltsch</taxon>
    </lineage>
</organism>
<gene>
    <name evidence="1" type="ORF">UFOVP1545_48</name>
</gene>
<reference evidence="1" key="1">
    <citation type="submission" date="2020-05" db="EMBL/GenBank/DDBJ databases">
        <authorList>
            <person name="Chiriac C."/>
            <person name="Salcher M."/>
            <person name="Ghai R."/>
            <person name="Kavagutti S V."/>
        </authorList>
    </citation>
    <scope>NUCLEOTIDE SEQUENCE</scope>
</reference>